<protein>
    <recommendedName>
        <fullName evidence="3">Transglutaminase-like domain-containing protein</fullName>
    </recommendedName>
</protein>
<dbReference type="Proteomes" id="UP000034349">
    <property type="component" value="Unassembled WGS sequence"/>
</dbReference>
<dbReference type="Gene3D" id="3.10.620.30">
    <property type="match status" value="1"/>
</dbReference>
<name>A0A0F9ZCS4_9BACT</name>
<organism evidence="1 2">
    <name type="scientific">Candidatus Roizmanbacteria bacterium GW2011_GWA2_32_13</name>
    <dbReference type="NCBI Taxonomy" id="1618475"/>
    <lineage>
        <taxon>Bacteria</taxon>
        <taxon>Candidatus Roizmaniibacteriota</taxon>
    </lineage>
</organism>
<evidence type="ECO:0000313" key="1">
    <source>
        <dbReference type="EMBL" id="KKP36576.1"/>
    </source>
</evidence>
<dbReference type="AlphaFoldDB" id="A0A0F9ZCS4"/>
<evidence type="ECO:0000313" key="2">
    <source>
        <dbReference type="Proteomes" id="UP000034349"/>
    </source>
</evidence>
<proteinExistence type="predicted"/>
<comment type="caution">
    <text evidence="1">The sequence shown here is derived from an EMBL/GenBank/DDBJ whole genome shotgun (WGS) entry which is preliminary data.</text>
</comment>
<dbReference type="SUPFAM" id="SSF54001">
    <property type="entry name" value="Cysteine proteinases"/>
    <property type="match status" value="1"/>
</dbReference>
<gene>
    <name evidence="1" type="ORF">UR23_C0016G0001</name>
</gene>
<accession>A0A0F9ZCS4</accession>
<reference evidence="1 2" key="1">
    <citation type="journal article" date="2015" name="Nature">
        <title>rRNA introns, odd ribosomes, and small enigmatic genomes across a large radiation of phyla.</title>
        <authorList>
            <person name="Brown C.T."/>
            <person name="Hug L.A."/>
            <person name="Thomas B.C."/>
            <person name="Sharon I."/>
            <person name="Castelle C.J."/>
            <person name="Singh A."/>
            <person name="Wilkins M.J."/>
            <person name="Williams K.H."/>
            <person name="Banfield J.F."/>
        </authorList>
    </citation>
    <scope>NUCLEOTIDE SEQUENCE [LARGE SCALE GENOMIC DNA]</scope>
</reference>
<dbReference type="EMBL" id="LBOK01000016">
    <property type="protein sequence ID" value="KKP36576.1"/>
    <property type="molecule type" value="Genomic_DNA"/>
</dbReference>
<evidence type="ECO:0008006" key="3">
    <source>
        <dbReference type="Google" id="ProtNLM"/>
    </source>
</evidence>
<dbReference type="InterPro" id="IPR038765">
    <property type="entry name" value="Papain-like_cys_pep_sf"/>
</dbReference>
<sequence length="175" mass="19951">MSIDSDPKFNPDTEKPIDRVLYIEIDEIPDIEEFIIGIKNLPIEEQLGRVSDFIKSKFKNAISPHNKNLPQEEKDKIQRVLKQEPKKLSEALCLEYGVCVEYHVLGKSIFDKLGIPCKFQKGRVPGGPGHTFLDIQVNGKWQIFDPFAEVYLSDAGRPDLKLLTPGYYESSESKK</sequence>